<name>A0ABN9SME3_9DINO</name>
<dbReference type="EMBL" id="CAUYUJ010011991">
    <property type="protein sequence ID" value="CAK0833008.1"/>
    <property type="molecule type" value="Genomic_DNA"/>
</dbReference>
<organism evidence="2 3">
    <name type="scientific">Prorocentrum cordatum</name>
    <dbReference type="NCBI Taxonomy" id="2364126"/>
    <lineage>
        <taxon>Eukaryota</taxon>
        <taxon>Sar</taxon>
        <taxon>Alveolata</taxon>
        <taxon>Dinophyceae</taxon>
        <taxon>Prorocentrales</taxon>
        <taxon>Prorocentraceae</taxon>
        <taxon>Prorocentrum</taxon>
    </lineage>
</organism>
<sequence>MLLASQMLRQDDQMLLANKVLLAGMLLLDQMGLLANQARRQGKQRPPRTQLGRGLPSLHLRLPGARKEGNDRSAGSGAGRLRASPGQKLEHGHGQQVALAPPGLQLRSCPFL</sequence>
<dbReference type="Proteomes" id="UP001189429">
    <property type="component" value="Unassembled WGS sequence"/>
</dbReference>
<keyword evidence="3" id="KW-1185">Reference proteome</keyword>
<evidence type="ECO:0000313" key="2">
    <source>
        <dbReference type="EMBL" id="CAK0833008.1"/>
    </source>
</evidence>
<evidence type="ECO:0000313" key="3">
    <source>
        <dbReference type="Proteomes" id="UP001189429"/>
    </source>
</evidence>
<accession>A0ABN9SME3</accession>
<reference evidence="2" key="1">
    <citation type="submission" date="2023-10" db="EMBL/GenBank/DDBJ databases">
        <authorList>
            <person name="Chen Y."/>
            <person name="Shah S."/>
            <person name="Dougan E. K."/>
            <person name="Thang M."/>
            <person name="Chan C."/>
        </authorList>
    </citation>
    <scope>NUCLEOTIDE SEQUENCE [LARGE SCALE GENOMIC DNA]</scope>
</reference>
<comment type="caution">
    <text evidence="2">The sequence shown here is derived from an EMBL/GenBank/DDBJ whole genome shotgun (WGS) entry which is preliminary data.</text>
</comment>
<feature type="region of interest" description="Disordered" evidence="1">
    <location>
        <begin position="38"/>
        <end position="101"/>
    </location>
</feature>
<evidence type="ECO:0000256" key="1">
    <source>
        <dbReference type="SAM" id="MobiDB-lite"/>
    </source>
</evidence>
<proteinExistence type="predicted"/>
<protein>
    <submittedName>
        <fullName evidence="2">Uncharacterized protein</fullName>
    </submittedName>
</protein>
<gene>
    <name evidence="2" type="ORF">PCOR1329_LOCUS30840</name>
</gene>